<protein>
    <recommendedName>
        <fullName evidence="4">Secondary thiamine-phosphate synthase enzyme</fullName>
    </recommendedName>
</protein>
<dbReference type="InterPro" id="IPR001602">
    <property type="entry name" value="UPF0047_YjbQ-like"/>
</dbReference>
<dbReference type="PANTHER" id="PTHR30615">
    <property type="entry name" value="UNCHARACTERIZED PROTEIN YJBQ-RELATED"/>
    <property type="match status" value="1"/>
</dbReference>
<comment type="similarity">
    <text evidence="1">Belongs to the UPF0047 family.</text>
</comment>
<dbReference type="PANTHER" id="PTHR30615:SF8">
    <property type="entry name" value="UPF0047 PROTEIN C4A8.02C"/>
    <property type="match status" value="1"/>
</dbReference>
<dbReference type="AlphaFoldDB" id="A0A1F8BFH0"/>
<evidence type="ECO:0008006" key="4">
    <source>
        <dbReference type="Google" id="ProtNLM"/>
    </source>
</evidence>
<gene>
    <name evidence="2" type="ORF">A2961_03750</name>
</gene>
<dbReference type="Proteomes" id="UP000177082">
    <property type="component" value="Unassembled WGS sequence"/>
</dbReference>
<dbReference type="STRING" id="1802519.A2961_03750"/>
<dbReference type="NCBIfam" id="TIGR00149">
    <property type="entry name" value="TIGR00149_YjbQ"/>
    <property type="match status" value="1"/>
</dbReference>
<evidence type="ECO:0000313" key="3">
    <source>
        <dbReference type="Proteomes" id="UP000177082"/>
    </source>
</evidence>
<dbReference type="PIRSF" id="PIRSF004681">
    <property type="entry name" value="UCP004681"/>
    <property type="match status" value="1"/>
</dbReference>
<reference evidence="2 3" key="1">
    <citation type="journal article" date="2016" name="Nat. Commun.">
        <title>Thousands of microbial genomes shed light on interconnected biogeochemical processes in an aquifer system.</title>
        <authorList>
            <person name="Anantharaman K."/>
            <person name="Brown C.T."/>
            <person name="Hug L.A."/>
            <person name="Sharon I."/>
            <person name="Castelle C.J."/>
            <person name="Probst A.J."/>
            <person name="Thomas B.C."/>
            <person name="Singh A."/>
            <person name="Wilkins M.J."/>
            <person name="Karaoz U."/>
            <person name="Brodie E.L."/>
            <person name="Williams K.H."/>
            <person name="Hubbard S.S."/>
            <person name="Banfield J.F."/>
        </authorList>
    </citation>
    <scope>NUCLEOTIDE SEQUENCE [LARGE SCALE GENOMIC DNA]</scope>
</reference>
<dbReference type="Pfam" id="PF01894">
    <property type="entry name" value="YjbQ"/>
    <property type="match status" value="1"/>
</dbReference>
<evidence type="ECO:0000256" key="1">
    <source>
        <dbReference type="ARBA" id="ARBA00005534"/>
    </source>
</evidence>
<proteinExistence type="inferred from homology"/>
<organism evidence="2 3">
    <name type="scientific">Candidatus Woesebacteria bacterium RIFCSPLOWO2_01_FULL_39_21</name>
    <dbReference type="NCBI Taxonomy" id="1802519"/>
    <lineage>
        <taxon>Bacteria</taxon>
        <taxon>Candidatus Woeseibacteriota</taxon>
    </lineage>
</organism>
<dbReference type="EMBL" id="MGHF01000024">
    <property type="protein sequence ID" value="OGM62817.1"/>
    <property type="molecule type" value="Genomic_DNA"/>
</dbReference>
<accession>A0A1F8BFH0</accession>
<comment type="caution">
    <text evidence="2">The sequence shown here is derived from an EMBL/GenBank/DDBJ whole genome shotgun (WGS) entry which is preliminary data.</text>
</comment>
<dbReference type="InterPro" id="IPR035917">
    <property type="entry name" value="YjbQ-like_sf"/>
</dbReference>
<name>A0A1F8BFH0_9BACT</name>
<evidence type="ECO:0000313" key="2">
    <source>
        <dbReference type="EMBL" id="OGM62817.1"/>
    </source>
</evidence>
<dbReference type="Gene3D" id="2.60.120.460">
    <property type="entry name" value="YjbQ-like"/>
    <property type="match status" value="1"/>
</dbReference>
<sequence length="136" mass="15160">MVEVIIETTKLREVIDITSEVEQELKSIDIGEGMCTLFVRHTTCALSTADLDPGTDKDMIKAFGQLVPRLDYIHPHDPTHVQDHILATLIGPSVCIPFKGSKLKLGKWQRVVLIEFNGPAKRSLVFAFDKELSSSK</sequence>
<dbReference type="SUPFAM" id="SSF111038">
    <property type="entry name" value="YjbQ-like"/>
    <property type="match status" value="1"/>
</dbReference>